<dbReference type="Proteomes" id="UP000277570">
    <property type="component" value="Unassembled WGS sequence"/>
</dbReference>
<keyword evidence="3" id="KW-1185">Reference proteome</keyword>
<evidence type="ECO:0000313" key="2">
    <source>
        <dbReference type="EMBL" id="VDG72438.1"/>
    </source>
</evidence>
<dbReference type="CDD" id="cd10931">
    <property type="entry name" value="CE4_u7"/>
    <property type="match status" value="1"/>
</dbReference>
<reference evidence="2 3" key="1">
    <citation type="submission" date="2018-11" db="EMBL/GenBank/DDBJ databases">
        <authorList>
            <consortium name="Pathogen Informatics"/>
        </authorList>
    </citation>
    <scope>NUCLEOTIDE SEQUENCE [LARGE SCALE GENOMIC DNA]</scope>
    <source>
        <strain evidence="2 3">NCTC10913</strain>
    </source>
</reference>
<dbReference type="Pfam" id="PF23019">
    <property type="entry name" value="DUF7033"/>
    <property type="match status" value="1"/>
</dbReference>
<dbReference type="RefSeq" id="WP_125148977.1">
    <property type="nucleotide sequence ID" value="NZ_UYIN01000009.1"/>
</dbReference>
<dbReference type="Gene3D" id="3.20.20.370">
    <property type="entry name" value="Glycoside hydrolase/deacetylase"/>
    <property type="match status" value="1"/>
</dbReference>
<sequence length="477" mass="57483">MIYIYIDSKLNCYIKQIKYTFKSIFRILGITYKFINSFKDISEKDIVINYGRNIKNKNFINIQNGCLFSEMYLTLKSIKFESLKRYDNIPVIYQYGTEDPYINYEKYIITNIDIVQSIFFMLTRYEEVLLFDKIKRDKYGRFPESETLAYKEKFLDIPIVDVYIEFFMQFINYFDSDIKKNNLWGKNEFVALITHDVDTPFKYVYNLDKDIVRAKYLRFDIIKDIYLHTLSLVDYKYDEFYTFNYIRKIEKKYNIKSAFYFMSGGNSIYDNYYSLKDYRIRSLIEYLEKDGCELGYHYSFSAFNDFEMMREEKEKLDEYLINKNYGGRNHYLRFKSPDTWRIAEKNNILYDTTLGYSNYLGFRCGTCNAYKVFDIKKNNELNLWEIPLTVMDISLVGENNISLIEKNSMIQINKYINIVKKYNGIFVLLWHNSSLKNSNWKKGKNVFNKTLECLYNNNAKFMTGIEIVNKLEDYKNE</sequence>
<accession>A0ABY6SUZ0</accession>
<feature type="domain" description="DUF7033" evidence="1">
    <location>
        <begin position="111"/>
        <end position="204"/>
    </location>
</feature>
<evidence type="ECO:0000259" key="1">
    <source>
        <dbReference type="Pfam" id="PF23019"/>
    </source>
</evidence>
<evidence type="ECO:0000313" key="3">
    <source>
        <dbReference type="Proteomes" id="UP000277570"/>
    </source>
</evidence>
<name>A0ABY6SUZ0_9CLOT</name>
<proteinExistence type="predicted"/>
<dbReference type="EMBL" id="UYIN01000009">
    <property type="protein sequence ID" value="VDG72438.1"/>
    <property type="molecule type" value="Genomic_DNA"/>
</dbReference>
<protein>
    <recommendedName>
        <fullName evidence="1">DUF7033 domain-containing protein</fullName>
    </recommendedName>
</protein>
<dbReference type="SUPFAM" id="SSF88713">
    <property type="entry name" value="Glycoside hydrolase/deacetylase"/>
    <property type="match status" value="1"/>
</dbReference>
<gene>
    <name evidence="2" type="ORF">NCTC10913_02762</name>
</gene>
<dbReference type="InterPro" id="IPR054297">
    <property type="entry name" value="DUF7033"/>
</dbReference>
<organism evidence="2 3">
    <name type="scientific">Clostridium carnis</name>
    <dbReference type="NCBI Taxonomy" id="1530"/>
    <lineage>
        <taxon>Bacteria</taxon>
        <taxon>Bacillati</taxon>
        <taxon>Bacillota</taxon>
        <taxon>Clostridia</taxon>
        <taxon>Eubacteriales</taxon>
        <taxon>Clostridiaceae</taxon>
        <taxon>Clostridium</taxon>
    </lineage>
</organism>
<dbReference type="InterPro" id="IPR011330">
    <property type="entry name" value="Glyco_hydro/deAcase_b/a-brl"/>
</dbReference>
<comment type="caution">
    <text evidence="2">The sequence shown here is derived from an EMBL/GenBank/DDBJ whole genome shotgun (WGS) entry which is preliminary data.</text>
</comment>